<evidence type="ECO:0000256" key="13">
    <source>
        <dbReference type="ARBA" id="ARBA00033392"/>
    </source>
</evidence>
<name>A0A424YBR2_9FIRM</name>
<comment type="subunit">
    <text evidence="4 15 17">Homodimer.</text>
</comment>
<feature type="binding site" evidence="15 16">
    <location>
        <begin position="132"/>
        <end position="137"/>
    </location>
    <ligand>
        <name>S-adenosyl-L-methionine</name>
        <dbReference type="ChEBI" id="CHEBI:59789"/>
    </ligand>
</feature>
<comment type="similarity">
    <text evidence="3 15 17">Belongs to the RNA methyltransferase TrmD family.</text>
</comment>
<feature type="binding site" evidence="15 16">
    <location>
        <position position="112"/>
    </location>
    <ligand>
        <name>S-adenosyl-L-methionine</name>
        <dbReference type="ChEBI" id="CHEBI:59789"/>
    </ligand>
</feature>
<dbReference type="CDD" id="cd18080">
    <property type="entry name" value="TrmD-like"/>
    <property type="match status" value="1"/>
</dbReference>
<protein>
    <recommendedName>
        <fullName evidence="6 15">tRNA (guanine-N(1)-)-methyltransferase</fullName>
        <ecNumber evidence="5 15">2.1.1.228</ecNumber>
    </recommendedName>
    <alternativeName>
        <fullName evidence="12 15">M1G-methyltransferase</fullName>
    </alternativeName>
    <alternativeName>
        <fullName evidence="13 15">tRNA [GM37] methyltransferase</fullName>
    </alternativeName>
</protein>
<dbReference type="GO" id="GO:0005829">
    <property type="term" value="C:cytosol"/>
    <property type="evidence" value="ECO:0007669"/>
    <property type="project" value="TreeGrafter"/>
</dbReference>
<evidence type="ECO:0000256" key="15">
    <source>
        <dbReference type="HAMAP-Rule" id="MF_00605"/>
    </source>
</evidence>
<evidence type="ECO:0000256" key="11">
    <source>
        <dbReference type="ARBA" id="ARBA00022694"/>
    </source>
</evidence>
<dbReference type="PANTHER" id="PTHR46417">
    <property type="entry name" value="TRNA (GUANINE-N(1)-)-METHYLTRANSFERASE"/>
    <property type="match status" value="1"/>
</dbReference>
<evidence type="ECO:0000256" key="8">
    <source>
        <dbReference type="ARBA" id="ARBA00022603"/>
    </source>
</evidence>
<dbReference type="InterPro" id="IPR002649">
    <property type="entry name" value="tRNA_m1G_MeTrfase_TrmD"/>
</dbReference>
<sequence length="243" mass="28014">MRIDIITLFPEMFKGPFDFSIIKRAREEAKVNINLVNLREFSRDKHRQVDDYPYGGGKGMVIKPEPVFQAVESLVEKREKTKILLLCPQGHLFNQEKAKELAGEEHLVMICGHYEGVDERVRENLVDEDISIGDYVLTGGEIPAMVVTDALVRLLPGVLSSYESVQEESFYEGLLEYPHYTRPEEFRGLKVPGVLLSGDHGKIRWWRRKQALARTLKKRPELLNRIPLEEEDKKILRELALDS</sequence>
<keyword evidence="8 15" id="KW-0489">Methyltransferase</keyword>
<evidence type="ECO:0000256" key="1">
    <source>
        <dbReference type="ARBA" id="ARBA00002634"/>
    </source>
</evidence>
<evidence type="ECO:0000256" key="2">
    <source>
        <dbReference type="ARBA" id="ARBA00004496"/>
    </source>
</evidence>
<dbReference type="HAMAP" id="MF_00605">
    <property type="entry name" value="TrmD"/>
    <property type="match status" value="1"/>
</dbReference>
<proteinExistence type="inferred from homology"/>
<evidence type="ECO:0000256" key="10">
    <source>
        <dbReference type="ARBA" id="ARBA00022691"/>
    </source>
</evidence>
<dbReference type="NCBIfam" id="NF000648">
    <property type="entry name" value="PRK00026.1"/>
    <property type="match status" value="1"/>
</dbReference>
<evidence type="ECO:0000256" key="9">
    <source>
        <dbReference type="ARBA" id="ARBA00022679"/>
    </source>
</evidence>
<reference evidence="19 20" key="1">
    <citation type="submission" date="2018-08" db="EMBL/GenBank/DDBJ databases">
        <title>The metabolism and importance of syntrophic acetate oxidation coupled to methane or sulfide production in haloalkaline environments.</title>
        <authorList>
            <person name="Timmers P.H.A."/>
            <person name="Vavourakis C.D."/>
            <person name="Sorokin D.Y."/>
            <person name="Sinninghe Damste J.S."/>
            <person name="Muyzer G."/>
            <person name="Stams A.J.M."/>
            <person name="Plugge C.M."/>
        </authorList>
    </citation>
    <scope>NUCLEOTIDE SEQUENCE [LARGE SCALE GENOMIC DNA]</scope>
    <source>
        <strain evidence="19">MSAO_Bac1</strain>
    </source>
</reference>
<dbReference type="Gene3D" id="1.10.1270.20">
    <property type="entry name" value="tRNA(m1g37)methyltransferase, domain 2"/>
    <property type="match status" value="1"/>
</dbReference>
<evidence type="ECO:0000256" key="3">
    <source>
        <dbReference type="ARBA" id="ARBA00007630"/>
    </source>
</evidence>
<evidence type="ECO:0000256" key="7">
    <source>
        <dbReference type="ARBA" id="ARBA00022490"/>
    </source>
</evidence>
<dbReference type="FunFam" id="1.10.1270.20:FF:000001">
    <property type="entry name" value="tRNA (guanine-N(1)-)-methyltransferase"/>
    <property type="match status" value="1"/>
</dbReference>
<comment type="caution">
    <text evidence="19">The sequence shown here is derived from an EMBL/GenBank/DDBJ whole genome shotgun (WGS) entry which is preliminary data.</text>
</comment>
<dbReference type="PIRSF" id="PIRSF000386">
    <property type="entry name" value="tRNA_mtase"/>
    <property type="match status" value="1"/>
</dbReference>
<evidence type="ECO:0000256" key="16">
    <source>
        <dbReference type="PIRSR" id="PIRSR000386-1"/>
    </source>
</evidence>
<comment type="catalytic activity">
    <reaction evidence="14 15 17">
        <text>guanosine(37) in tRNA + S-adenosyl-L-methionine = N(1)-methylguanosine(37) in tRNA + S-adenosyl-L-homocysteine + H(+)</text>
        <dbReference type="Rhea" id="RHEA:36899"/>
        <dbReference type="Rhea" id="RHEA-COMP:10145"/>
        <dbReference type="Rhea" id="RHEA-COMP:10147"/>
        <dbReference type="ChEBI" id="CHEBI:15378"/>
        <dbReference type="ChEBI" id="CHEBI:57856"/>
        <dbReference type="ChEBI" id="CHEBI:59789"/>
        <dbReference type="ChEBI" id="CHEBI:73542"/>
        <dbReference type="ChEBI" id="CHEBI:74269"/>
        <dbReference type="EC" id="2.1.1.228"/>
    </reaction>
</comment>
<dbReference type="EMBL" id="QZAA01000199">
    <property type="protein sequence ID" value="RQD74588.1"/>
    <property type="molecule type" value="Genomic_DNA"/>
</dbReference>
<dbReference type="GO" id="GO:0002939">
    <property type="term" value="P:tRNA N1-guanine methylation"/>
    <property type="evidence" value="ECO:0007669"/>
    <property type="project" value="TreeGrafter"/>
</dbReference>
<dbReference type="AlphaFoldDB" id="A0A424YBR2"/>
<dbReference type="Gene3D" id="3.40.1280.10">
    <property type="match status" value="1"/>
</dbReference>
<evidence type="ECO:0000259" key="18">
    <source>
        <dbReference type="Pfam" id="PF01746"/>
    </source>
</evidence>
<gene>
    <name evidence="15 19" type="primary">trmD</name>
    <name evidence="19" type="ORF">D5R97_07660</name>
</gene>
<feature type="domain" description="tRNA methyltransferase TRMD/TRM10-type" evidence="18">
    <location>
        <begin position="1"/>
        <end position="224"/>
    </location>
</feature>
<organism evidence="19 20">
    <name type="scientific">Candidatus Syntrophonatronum acetioxidans</name>
    <dbReference type="NCBI Taxonomy" id="1795816"/>
    <lineage>
        <taxon>Bacteria</taxon>
        <taxon>Bacillati</taxon>
        <taxon>Bacillota</taxon>
        <taxon>Clostridia</taxon>
        <taxon>Eubacteriales</taxon>
        <taxon>Syntrophomonadaceae</taxon>
        <taxon>Candidatus Syntrophonatronum</taxon>
    </lineage>
</organism>
<dbReference type="PANTHER" id="PTHR46417:SF1">
    <property type="entry name" value="TRNA (GUANINE-N(1)-)-METHYLTRANSFERASE"/>
    <property type="match status" value="1"/>
</dbReference>
<dbReference type="Pfam" id="PF01746">
    <property type="entry name" value="tRNA_m1G_MT"/>
    <property type="match status" value="1"/>
</dbReference>
<dbReference type="Proteomes" id="UP000285138">
    <property type="component" value="Unassembled WGS sequence"/>
</dbReference>
<dbReference type="InterPro" id="IPR023148">
    <property type="entry name" value="tRNA_m1G_MeTrfase_C_sf"/>
</dbReference>
<evidence type="ECO:0000256" key="4">
    <source>
        <dbReference type="ARBA" id="ARBA00011738"/>
    </source>
</evidence>
<dbReference type="NCBIfam" id="TIGR00088">
    <property type="entry name" value="trmD"/>
    <property type="match status" value="1"/>
</dbReference>
<evidence type="ECO:0000256" key="12">
    <source>
        <dbReference type="ARBA" id="ARBA00029736"/>
    </source>
</evidence>
<keyword evidence="10 15" id="KW-0949">S-adenosyl-L-methionine</keyword>
<dbReference type="InterPro" id="IPR029026">
    <property type="entry name" value="tRNA_m1G_MTases_N"/>
</dbReference>
<keyword evidence="9 15" id="KW-0808">Transferase</keyword>
<dbReference type="SUPFAM" id="SSF75217">
    <property type="entry name" value="alpha/beta knot"/>
    <property type="match status" value="1"/>
</dbReference>
<dbReference type="InterPro" id="IPR029028">
    <property type="entry name" value="Alpha/beta_knot_MTases"/>
</dbReference>
<dbReference type="GO" id="GO:0052906">
    <property type="term" value="F:tRNA (guanine(37)-N1)-methyltransferase activity"/>
    <property type="evidence" value="ECO:0007669"/>
    <property type="project" value="UniProtKB-UniRule"/>
</dbReference>
<dbReference type="InterPro" id="IPR016009">
    <property type="entry name" value="tRNA_MeTrfase_TRMD/TRM10"/>
</dbReference>
<dbReference type="EC" id="2.1.1.228" evidence="5 15"/>
<evidence type="ECO:0000256" key="5">
    <source>
        <dbReference type="ARBA" id="ARBA00012807"/>
    </source>
</evidence>
<evidence type="ECO:0000256" key="14">
    <source>
        <dbReference type="ARBA" id="ARBA00047783"/>
    </source>
</evidence>
<keyword evidence="11 15" id="KW-0819">tRNA processing</keyword>
<accession>A0A424YBR2</accession>
<evidence type="ECO:0000256" key="17">
    <source>
        <dbReference type="RuleBase" id="RU003464"/>
    </source>
</evidence>
<evidence type="ECO:0000256" key="6">
    <source>
        <dbReference type="ARBA" id="ARBA00014679"/>
    </source>
</evidence>
<comment type="function">
    <text evidence="1 15 17">Specifically methylates guanosine-37 in various tRNAs.</text>
</comment>
<dbReference type="FunFam" id="3.40.1280.10:FF:000001">
    <property type="entry name" value="tRNA (guanine-N(1)-)-methyltransferase"/>
    <property type="match status" value="1"/>
</dbReference>
<comment type="subcellular location">
    <subcellularLocation>
        <location evidence="2 15 17">Cytoplasm</location>
    </subcellularLocation>
</comment>
<evidence type="ECO:0000313" key="20">
    <source>
        <dbReference type="Proteomes" id="UP000285138"/>
    </source>
</evidence>
<keyword evidence="7 15" id="KW-0963">Cytoplasm</keyword>
<evidence type="ECO:0000313" key="19">
    <source>
        <dbReference type="EMBL" id="RQD74588.1"/>
    </source>
</evidence>